<dbReference type="EMBL" id="ML977609">
    <property type="protein sequence ID" value="KAF1997832.1"/>
    <property type="molecule type" value="Genomic_DNA"/>
</dbReference>
<keyword evidence="2" id="KW-1133">Transmembrane helix</keyword>
<dbReference type="AlphaFoldDB" id="A0A6A5W7T9"/>
<keyword evidence="4" id="KW-1185">Reference proteome</keyword>
<keyword evidence="2" id="KW-0812">Transmembrane</keyword>
<proteinExistence type="predicted"/>
<protein>
    <submittedName>
        <fullName evidence="3">Uncharacterized protein</fullName>
    </submittedName>
</protein>
<keyword evidence="2" id="KW-0472">Membrane</keyword>
<evidence type="ECO:0000256" key="2">
    <source>
        <dbReference type="SAM" id="Phobius"/>
    </source>
</evidence>
<evidence type="ECO:0000256" key="1">
    <source>
        <dbReference type="SAM" id="MobiDB-lite"/>
    </source>
</evidence>
<organism evidence="3 4">
    <name type="scientific">Amniculicola lignicola CBS 123094</name>
    <dbReference type="NCBI Taxonomy" id="1392246"/>
    <lineage>
        <taxon>Eukaryota</taxon>
        <taxon>Fungi</taxon>
        <taxon>Dikarya</taxon>
        <taxon>Ascomycota</taxon>
        <taxon>Pezizomycotina</taxon>
        <taxon>Dothideomycetes</taxon>
        <taxon>Pleosporomycetidae</taxon>
        <taxon>Pleosporales</taxon>
        <taxon>Amniculicolaceae</taxon>
        <taxon>Amniculicola</taxon>
    </lineage>
</organism>
<feature type="region of interest" description="Disordered" evidence="1">
    <location>
        <begin position="208"/>
        <end position="232"/>
    </location>
</feature>
<name>A0A6A5W7T9_9PLEO</name>
<feature type="compositionally biased region" description="Acidic residues" evidence="1">
    <location>
        <begin position="353"/>
        <end position="382"/>
    </location>
</feature>
<reference evidence="3" key="1">
    <citation type="journal article" date="2020" name="Stud. Mycol.">
        <title>101 Dothideomycetes genomes: a test case for predicting lifestyles and emergence of pathogens.</title>
        <authorList>
            <person name="Haridas S."/>
            <person name="Albert R."/>
            <person name="Binder M."/>
            <person name="Bloem J."/>
            <person name="Labutti K."/>
            <person name="Salamov A."/>
            <person name="Andreopoulos B."/>
            <person name="Baker S."/>
            <person name="Barry K."/>
            <person name="Bills G."/>
            <person name="Bluhm B."/>
            <person name="Cannon C."/>
            <person name="Castanera R."/>
            <person name="Culley D."/>
            <person name="Daum C."/>
            <person name="Ezra D."/>
            <person name="Gonzalez J."/>
            <person name="Henrissat B."/>
            <person name="Kuo A."/>
            <person name="Liang C."/>
            <person name="Lipzen A."/>
            <person name="Lutzoni F."/>
            <person name="Magnuson J."/>
            <person name="Mondo S."/>
            <person name="Nolan M."/>
            <person name="Ohm R."/>
            <person name="Pangilinan J."/>
            <person name="Park H.-J."/>
            <person name="Ramirez L."/>
            <person name="Alfaro M."/>
            <person name="Sun H."/>
            <person name="Tritt A."/>
            <person name="Yoshinaga Y."/>
            <person name="Zwiers L.-H."/>
            <person name="Turgeon B."/>
            <person name="Goodwin S."/>
            <person name="Spatafora J."/>
            <person name="Crous P."/>
            <person name="Grigoriev I."/>
        </authorList>
    </citation>
    <scope>NUCLEOTIDE SEQUENCE</scope>
    <source>
        <strain evidence="3">CBS 123094</strain>
    </source>
</reference>
<gene>
    <name evidence="3" type="ORF">P154DRAFT_605107</name>
</gene>
<feature type="region of interest" description="Disordered" evidence="1">
    <location>
        <begin position="261"/>
        <end position="288"/>
    </location>
</feature>
<feature type="region of interest" description="Disordered" evidence="1">
    <location>
        <begin position="348"/>
        <end position="382"/>
    </location>
</feature>
<accession>A0A6A5W7T9</accession>
<feature type="transmembrane region" description="Helical" evidence="2">
    <location>
        <begin position="12"/>
        <end position="31"/>
    </location>
</feature>
<feature type="transmembrane region" description="Helical" evidence="2">
    <location>
        <begin position="51"/>
        <end position="70"/>
    </location>
</feature>
<evidence type="ECO:0000313" key="4">
    <source>
        <dbReference type="Proteomes" id="UP000799779"/>
    </source>
</evidence>
<evidence type="ECO:0000313" key="3">
    <source>
        <dbReference type="EMBL" id="KAF1997832.1"/>
    </source>
</evidence>
<dbReference type="Proteomes" id="UP000799779">
    <property type="component" value="Unassembled WGS sequence"/>
</dbReference>
<feature type="compositionally biased region" description="Polar residues" evidence="1">
    <location>
        <begin position="271"/>
        <end position="283"/>
    </location>
</feature>
<sequence>MTSSNRIQNQISTALLATGAAVLFFASVALIRVRCMGIPWKRYFRTTFNPLILLISWPYHLSTFILWAYGKCGVKNESGAADKDLELGNIDPRRPAGERNGRSRALCPYKKVYKNADDVHVEDLLAEAALEGYTITFSQERKDGAACIVANYIPLESIASWDVASDATRPSDLHPAGPPPTRLYSRYAYDPPYISDRNVVGGENLSYFTTDPSQPPFDPSFNRRRPRPEFEGNRIVRRAVPVNGGSEGPRRDGVLDVDLDTESETPPAAQDGSNSGSEISLSDQMRVESPLHRSTVRCVSLDHPKPRRPFEVATVLVVDRVLSKDPTPVKRWDSLDLAEFSRDVDFELYTSESESEGDEGSSEDEAGSSSEEEGNLLDEYAE</sequence>